<sequence length="226" mass="27061">MQLEENRQQFELTRLKIQYLNQAKENRLNREHKSHENQLNREFQAELTAYIKKLDHAMMKEKMDFDKLLFEERKKLDLELQERTHDFQLKLAVIQGRMTRQTEEFKRTLDRYPWGLPPTTILQIYSKYQDRSKPVPPLVIISPPTLEYDRFSNTSLGFPKMEKRLAEDVRTFLDNYYPIDDPIRPTNFMGGIWETKARQTPYFAKGLTLFIFPHNTPENYLPASSL</sequence>
<keyword evidence="2" id="KW-1185">Reference proteome</keyword>
<proteinExistence type="predicted"/>
<organism evidence="1 2">
    <name type="scientific">Candidatus Thiomargarita nelsonii</name>
    <dbReference type="NCBI Taxonomy" id="1003181"/>
    <lineage>
        <taxon>Bacteria</taxon>
        <taxon>Pseudomonadati</taxon>
        <taxon>Pseudomonadota</taxon>
        <taxon>Gammaproteobacteria</taxon>
        <taxon>Thiotrichales</taxon>
        <taxon>Thiotrichaceae</taxon>
        <taxon>Thiomargarita</taxon>
    </lineage>
</organism>
<dbReference type="Proteomes" id="UP000076962">
    <property type="component" value="Unassembled WGS sequence"/>
</dbReference>
<reference evidence="1 2" key="1">
    <citation type="submission" date="2016-05" db="EMBL/GenBank/DDBJ databases">
        <title>Single-cell genome of chain-forming Candidatus Thiomargarita nelsonii and comparison to other large sulfur-oxidizing bacteria.</title>
        <authorList>
            <person name="Winkel M."/>
            <person name="Salman V."/>
            <person name="Woyke T."/>
            <person name="Schulz-Vogt H."/>
            <person name="Richter M."/>
            <person name="Flood B."/>
            <person name="Bailey J."/>
            <person name="Amann R."/>
            <person name="Mussmann M."/>
        </authorList>
    </citation>
    <scope>NUCLEOTIDE SEQUENCE [LARGE SCALE GENOMIC DNA]</scope>
    <source>
        <strain evidence="1 2">THI036</strain>
    </source>
</reference>
<comment type="caution">
    <text evidence="1">The sequence shown here is derived from an EMBL/GenBank/DDBJ whole genome shotgun (WGS) entry which is preliminary data.</text>
</comment>
<evidence type="ECO:0000313" key="2">
    <source>
        <dbReference type="Proteomes" id="UP000076962"/>
    </source>
</evidence>
<dbReference type="AlphaFoldDB" id="A0A176S352"/>
<accession>A0A176S352</accession>
<gene>
    <name evidence="1" type="ORF">THIOM_001661</name>
</gene>
<dbReference type="EMBL" id="LUTY01000887">
    <property type="protein sequence ID" value="OAD22532.1"/>
    <property type="molecule type" value="Genomic_DNA"/>
</dbReference>
<name>A0A176S352_9GAMM</name>
<protein>
    <submittedName>
        <fullName evidence="1">Uncharacterized protein</fullName>
    </submittedName>
</protein>
<evidence type="ECO:0000313" key="1">
    <source>
        <dbReference type="EMBL" id="OAD22532.1"/>
    </source>
</evidence>